<evidence type="ECO:0000313" key="3">
    <source>
        <dbReference type="Proteomes" id="UP000499080"/>
    </source>
</evidence>
<evidence type="ECO:0000313" key="2">
    <source>
        <dbReference type="EMBL" id="GBN89270.1"/>
    </source>
</evidence>
<keyword evidence="3" id="KW-1185">Reference proteome</keyword>
<protein>
    <submittedName>
        <fullName evidence="2">Uncharacterized protein</fullName>
    </submittedName>
</protein>
<organism evidence="2 3">
    <name type="scientific">Araneus ventricosus</name>
    <name type="common">Orbweaver spider</name>
    <name type="synonym">Epeira ventricosa</name>
    <dbReference type="NCBI Taxonomy" id="182803"/>
    <lineage>
        <taxon>Eukaryota</taxon>
        <taxon>Metazoa</taxon>
        <taxon>Ecdysozoa</taxon>
        <taxon>Arthropoda</taxon>
        <taxon>Chelicerata</taxon>
        <taxon>Arachnida</taxon>
        <taxon>Araneae</taxon>
        <taxon>Araneomorphae</taxon>
        <taxon>Entelegynae</taxon>
        <taxon>Araneoidea</taxon>
        <taxon>Araneidae</taxon>
        <taxon>Araneus</taxon>
    </lineage>
</organism>
<dbReference type="Proteomes" id="UP000499080">
    <property type="component" value="Unassembled WGS sequence"/>
</dbReference>
<sequence length="90" mass="10580">MLPIDGRQLENVKGELLKLKKKYRHPGYAGLVDRWRNRRTKKSDMSRHGTTGREKSLQETKNKEQSDYKPGTRRGRRRAEETEAIKEIAD</sequence>
<gene>
    <name evidence="2" type="ORF">AVEN_144564_1</name>
</gene>
<dbReference type="AlphaFoldDB" id="A0A4Y2SPA5"/>
<comment type="caution">
    <text evidence="2">The sequence shown here is derived from an EMBL/GenBank/DDBJ whole genome shotgun (WGS) entry which is preliminary data.</text>
</comment>
<evidence type="ECO:0000256" key="1">
    <source>
        <dbReference type="SAM" id="MobiDB-lite"/>
    </source>
</evidence>
<feature type="compositionally biased region" description="Basic and acidic residues" evidence="1">
    <location>
        <begin position="78"/>
        <end position="90"/>
    </location>
</feature>
<proteinExistence type="predicted"/>
<dbReference type="EMBL" id="BGPR01022705">
    <property type="protein sequence ID" value="GBN89270.1"/>
    <property type="molecule type" value="Genomic_DNA"/>
</dbReference>
<name>A0A4Y2SPA5_ARAVE</name>
<feature type="compositionally biased region" description="Basic and acidic residues" evidence="1">
    <location>
        <begin position="42"/>
        <end position="67"/>
    </location>
</feature>
<feature type="region of interest" description="Disordered" evidence="1">
    <location>
        <begin position="29"/>
        <end position="90"/>
    </location>
</feature>
<reference evidence="2 3" key="1">
    <citation type="journal article" date="2019" name="Sci. Rep.">
        <title>Orb-weaving spider Araneus ventricosus genome elucidates the spidroin gene catalogue.</title>
        <authorList>
            <person name="Kono N."/>
            <person name="Nakamura H."/>
            <person name="Ohtoshi R."/>
            <person name="Moran D.A.P."/>
            <person name="Shinohara A."/>
            <person name="Yoshida Y."/>
            <person name="Fujiwara M."/>
            <person name="Mori M."/>
            <person name="Tomita M."/>
            <person name="Arakawa K."/>
        </authorList>
    </citation>
    <scope>NUCLEOTIDE SEQUENCE [LARGE SCALE GENOMIC DNA]</scope>
</reference>
<accession>A0A4Y2SPA5</accession>